<dbReference type="EMBL" id="QGKM01000083">
    <property type="protein sequence ID" value="PWQ92582.1"/>
    <property type="molecule type" value="Genomic_DNA"/>
</dbReference>
<feature type="transmembrane region" description="Helical" evidence="1">
    <location>
        <begin position="57"/>
        <end position="81"/>
    </location>
</feature>
<dbReference type="Proteomes" id="UP000245539">
    <property type="component" value="Unassembled WGS sequence"/>
</dbReference>
<protein>
    <submittedName>
        <fullName evidence="2">DUF4112 domain-containing protein</fullName>
    </submittedName>
</protein>
<dbReference type="PANTHER" id="PTHR35519">
    <property type="entry name" value="MEMBRANE PROTEINS"/>
    <property type="match status" value="1"/>
</dbReference>
<dbReference type="Pfam" id="PF13430">
    <property type="entry name" value="DUF4112"/>
    <property type="match status" value="1"/>
</dbReference>
<accession>A0A317C8X9</accession>
<evidence type="ECO:0000256" key="1">
    <source>
        <dbReference type="SAM" id="Phobius"/>
    </source>
</evidence>
<feature type="transmembrane region" description="Helical" evidence="1">
    <location>
        <begin position="87"/>
        <end position="107"/>
    </location>
</feature>
<dbReference type="InterPro" id="IPR025187">
    <property type="entry name" value="DUF4112"/>
</dbReference>
<reference evidence="2 3" key="1">
    <citation type="submission" date="2018-05" db="EMBL/GenBank/DDBJ databases">
        <title>Leucothrix arctica sp. nov., isolated from Arctic seawater.</title>
        <authorList>
            <person name="Choi A."/>
            <person name="Baek K."/>
        </authorList>
    </citation>
    <scope>NUCLEOTIDE SEQUENCE [LARGE SCALE GENOMIC DNA]</scope>
    <source>
        <strain evidence="2 3">JCM 18388</strain>
    </source>
</reference>
<proteinExistence type="predicted"/>
<keyword evidence="1" id="KW-1133">Transmembrane helix</keyword>
<dbReference type="AlphaFoldDB" id="A0A317C8X9"/>
<comment type="caution">
    <text evidence="2">The sequence shown here is derived from an EMBL/GenBank/DDBJ whole genome shotgun (WGS) entry which is preliminary data.</text>
</comment>
<evidence type="ECO:0000313" key="2">
    <source>
        <dbReference type="EMBL" id="PWQ92582.1"/>
    </source>
</evidence>
<dbReference type="OrthoDB" id="513552at2"/>
<sequence>MVQTPNSANSSKARTEQQLQSLDKLAWLLDSSIRIPGTNRTIGLDGIIGLFPGIGDVFSGLLSGYIVVKAVLMGLPLFVIARMVLNMVIEGVIGVIPIVGDLFDFIFKANRRNVRLMQAYLQKPEDTSERSFMSVIVFLMVLFFVFLLSVWMVFKVFGLVIGSF</sequence>
<keyword evidence="1" id="KW-0812">Transmembrane</keyword>
<dbReference type="RefSeq" id="WP_109839542.1">
    <property type="nucleotide sequence ID" value="NZ_QGKM01000083.1"/>
</dbReference>
<name>A0A317C8X9_9GAMM</name>
<evidence type="ECO:0000313" key="3">
    <source>
        <dbReference type="Proteomes" id="UP000245539"/>
    </source>
</evidence>
<keyword evidence="1" id="KW-0472">Membrane</keyword>
<gene>
    <name evidence="2" type="ORF">DKW60_20565</name>
</gene>
<organism evidence="2 3">
    <name type="scientific">Leucothrix pacifica</name>
    <dbReference type="NCBI Taxonomy" id="1247513"/>
    <lineage>
        <taxon>Bacteria</taxon>
        <taxon>Pseudomonadati</taxon>
        <taxon>Pseudomonadota</taxon>
        <taxon>Gammaproteobacteria</taxon>
        <taxon>Thiotrichales</taxon>
        <taxon>Thiotrichaceae</taxon>
        <taxon>Leucothrix</taxon>
    </lineage>
</organism>
<feature type="transmembrane region" description="Helical" evidence="1">
    <location>
        <begin position="132"/>
        <end position="154"/>
    </location>
</feature>
<dbReference type="PANTHER" id="PTHR35519:SF2">
    <property type="entry name" value="PH DOMAIN PROTEIN"/>
    <property type="match status" value="1"/>
</dbReference>
<keyword evidence="3" id="KW-1185">Reference proteome</keyword>